<dbReference type="AlphaFoldDB" id="A0A4Z1CSM3"/>
<evidence type="ECO:0000313" key="2">
    <source>
        <dbReference type="Proteomes" id="UP000297972"/>
    </source>
</evidence>
<evidence type="ECO:0000313" key="1">
    <source>
        <dbReference type="EMBL" id="TGN68283.1"/>
    </source>
</evidence>
<comment type="caution">
    <text evidence="1">The sequence shown here is derived from an EMBL/GenBank/DDBJ whole genome shotgun (WGS) entry which is preliminary data.</text>
</comment>
<keyword evidence="2" id="KW-1185">Reference proteome</keyword>
<accession>A0A4Z1CSM3</accession>
<dbReference type="EMBL" id="SRPG01000009">
    <property type="protein sequence ID" value="TGN68283.1"/>
    <property type="molecule type" value="Genomic_DNA"/>
</dbReference>
<protein>
    <submittedName>
        <fullName evidence="1">Uncharacterized protein</fullName>
    </submittedName>
</protein>
<reference evidence="1 2" key="1">
    <citation type="submission" date="2019-03" db="EMBL/GenBank/DDBJ databases">
        <authorList>
            <person name="Li J."/>
        </authorList>
    </citation>
    <scope>NUCLEOTIDE SEQUENCE [LARGE SCALE GENOMIC DNA]</scope>
    <source>
        <strain evidence="1 2">3058</strain>
    </source>
</reference>
<name>A0A4Z1CSM3_9RHOB</name>
<proteinExistence type="predicted"/>
<sequence length="59" mass="6177">MPTFLSPETYATLIADLSSAFTSAAHSTTHSLHDLLAEALANADVLPEACRADFAGQTI</sequence>
<organism evidence="1 2">
    <name type="scientific">Paracoccus liaowanqingii</name>
    <dbReference type="NCBI Taxonomy" id="2560053"/>
    <lineage>
        <taxon>Bacteria</taxon>
        <taxon>Pseudomonadati</taxon>
        <taxon>Pseudomonadota</taxon>
        <taxon>Alphaproteobacteria</taxon>
        <taxon>Rhodobacterales</taxon>
        <taxon>Paracoccaceae</taxon>
        <taxon>Paracoccus</taxon>
    </lineage>
</organism>
<gene>
    <name evidence="1" type="ORF">E4L95_01995</name>
</gene>
<dbReference type="RefSeq" id="WP_135816159.1">
    <property type="nucleotide sequence ID" value="NZ_SRPG01000009.1"/>
</dbReference>
<dbReference type="Proteomes" id="UP000297972">
    <property type="component" value="Unassembled WGS sequence"/>
</dbReference>